<evidence type="ECO:0000256" key="2">
    <source>
        <dbReference type="ARBA" id="ARBA00022840"/>
    </source>
</evidence>
<keyword evidence="2" id="KW-0067">ATP-binding</keyword>
<feature type="domain" description="Protein kinase" evidence="3">
    <location>
        <begin position="128"/>
        <end position="423"/>
    </location>
</feature>
<dbReference type="GO" id="GO:0005524">
    <property type="term" value="F:ATP binding"/>
    <property type="evidence" value="ECO:0007669"/>
    <property type="project" value="UniProtKB-KW"/>
</dbReference>
<accession>A0A2P5XQ69</accession>
<dbReference type="Proteomes" id="UP000239757">
    <property type="component" value="Unassembled WGS sequence"/>
</dbReference>
<organism evidence="4 5">
    <name type="scientific">Gossypium barbadense</name>
    <name type="common">Sea Island cotton</name>
    <name type="synonym">Hibiscus barbadensis</name>
    <dbReference type="NCBI Taxonomy" id="3634"/>
    <lineage>
        <taxon>Eukaryota</taxon>
        <taxon>Viridiplantae</taxon>
        <taxon>Streptophyta</taxon>
        <taxon>Embryophyta</taxon>
        <taxon>Tracheophyta</taxon>
        <taxon>Spermatophyta</taxon>
        <taxon>Magnoliopsida</taxon>
        <taxon>eudicotyledons</taxon>
        <taxon>Gunneridae</taxon>
        <taxon>Pentapetalae</taxon>
        <taxon>rosids</taxon>
        <taxon>malvids</taxon>
        <taxon>Malvales</taxon>
        <taxon>Malvaceae</taxon>
        <taxon>Malvoideae</taxon>
        <taxon>Gossypium</taxon>
    </lineage>
</organism>
<dbReference type="InterPro" id="IPR050108">
    <property type="entry name" value="CDK"/>
</dbReference>
<dbReference type="PANTHER" id="PTHR24056">
    <property type="entry name" value="CELL DIVISION PROTEIN KINASE"/>
    <property type="match status" value="1"/>
</dbReference>
<evidence type="ECO:0000256" key="1">
    <source>
        <dbReference type="ARBA" id="ARBA00022741"/>
    </source>
</evidence>
<dbReference type="PANTHER" id="PTHR24056:SF387">
    <property type="entry name" value="F8L10.9 PROTEIN"/>
    <property type="match status" value="1"/>
</dbReference>
<sequence length="423" mass="47844">MKMIILENRILEGFSVCMMGCICCKPSAIEDSKDSPIDRTSSKASLDVRVLRATSSRREEAYREKDQCDNDDVRTMLIDKQVNVSVLLHCQILDRKREKQEFIASQQPRIGTVPKATEGEQVAARWPAWLAVVAGEAIRGWIPRRADSFEKIDKKKVVSLNKVRFDNHDQESVQFMAREIHILRRLDHPNVVKLEDLVTSRMSCSLYLVFEFMEHVLAGLALHSGLEFSESRVKCYMKQLLRGLDHCHGRGVLHWEGPNLLIDNNGILKIADFGLASFYDPNQSQPFTSRVVTLWYRPPELLLGATCYGTAVDLWSTGCILAELYAGKPIMPGRTEMHNNYCGYLRWSSCVKFSKLCGSPSEDYWRKSKLPNASIFKPQQPYRPRVAEIFQEFTAPALALLETLLSVDPAGRGSAASALKSDI</sequence>
<dbReference type="SUPFAM" id="SSF56112">
    <property type="entry name" value="Protein kinase-like (PK-like)"/>
    <property type="match status" value="1"/>
</dbReference>
<name>A0A2P5XQ69_GOSBA</name>
<proteinExistence type="predicted"/>
<dbReference type="AlphaFoldDB" id="A0A2P5XQ69"/>
<evidence type="ECO:0000259" key="3">
    <source>
        <dbReference type="PROSITE" id="PS50011"/>
    </source>
</evidence>
<dbReference type="PROSITE" id="PS50011">
    <property type="entry name" value="PROTEIN_KINASE_DOM"/>
    <property type="match status" value="1"/>
</dbReference>
<keyword evidence="1" id="KW-0547">Nucleotide-binding</keyword>
<dbReference type="GO" id="GO:0032968">
    <property type="term" value="P:positive regulation of transcription elongation by RNA polymerase II"/>
    <property type="evidence" value="ECO:0007669"/>
    <property type="project" value="TreeGrafter"/>
</dbReference>
<gene>
    <name evidence="4" type="ORF">GOBAR_AA15174</name>
</gene>
<dbReference type="Gene3D" id="3.30.200.20">
    <property type="entry name" value="Phosphorylase Kinase, domain 1"/>
    <property type="match status" value="1"/>
</dbReference>
<protein>
    <recommendedName>
        <fullName evidence="3">Protein kinase domain-containing protein</fullName>
    </recommendedName>
</protein>
<dbReference type="GO" id="GO:0005634">
    <property type="term" value="C:nucleus"/>
    <property type="evidence" value="ECO:0007669"/>
    <property type="project" value="TreeGrafter"/>
</dbReference>
<dbReference type="GO" id="GO:0000307">
    <property type="term" value="C:cyclin-dependent protein kinase holoenzyme complex"/>
    <property type="evidence" value="ECO:0007669"/>
    <property type="project" value="TreeGrafter"/>
</dbReference>
<dbReference type="Pfam" id="PF00069">
    <property type="entry name" value="Pkinase"/>
    <property type="match status" value="1"/>
</dbReference>
<evidence type="ECO:0000313" key="5">
    <source>
        <dbReference type="Proteomes" id="UP000239757"/>
    </source>
</evidence>
<dbReference type="GO" id="GO:0008353">
    <property type="term" value="F:RNA polymerase II CTD heptapeptide repeat kinase activity"/>
    <property type="evidence" value="ECO:0007669"/>
    <property type="project" value="TreeGrafter"/>
</dbReference>
<dbReference type="InterPro" id="IPR011009">
    <property type="entry name" value="Kinase-like_dom_sf"/>
</dbReference>
<dbReference type="OrthoDB" id="28397at2759"/>
<dbReference type="FunFam" id="3.30.200.20:FF:000568">
    <property type="entry name" value="Putative serine threonine-protein kinase"/>
    <property type="match status" value="1"/>
</dbReference>
<evidence type="ECO:0000313" key="4">
    <source>
        <dbReference type="EMBL" id="PPS05471.1"/>
    </source>
</evidence>
<dbReference type="Gene3D" id="1.10.510.10">
    <property type="entry name" value="Transferase(Phosphotransferase) domain 1"/>
    <property type="match status" value="1"/>
</dbReference>
<dbReference type="InterPro" id="IPR000719">
    <property type="entry name" value="Prot_kinase_dom"/>
</dbReference>
<dbReference type="EMBL" id="KZ664452">
    <property type="protein sequence ID" value="PPS05471.1"/>
    <property type="molecule type" value="Genomic_DNA"/>
</dbReference>
<reference evidence="4 5" key="1">
    <citation type="submission" date="2015-01" db="EMBL/GenBank/DDBJ databases">
        <title>Genome of allotetraploid Gossypium barbadense reveals genomic plasticity and fiber elongation in cotton evolution.</title>
        <authorList>
            <person name="Chen X."/>
            <person name="Liu X."/>
            <person name="Zhao B."/>
            <person name="Zheng H."/>
            <person name="Hu Y."/>
            <person name="Lu G."/>
            <person name="Yang C."/>
            <person name="Chen J."/>
            <person name="Shan C."/>
            <person name="Zhang L."/>
            <person name="Zhou Y."/>
            <person name="Wang L."/>
            <person name="Guo W."/>
            <person name="Bai Y."/>
            <person name="Ruan J."/>
            <person name="Shangguan X."/>
            <person name="Mao Y."/>
            <person name="Jiang J."/>
            <person name="Zhu Y."/>
            <person name="Lei J."/>
            <person name="Kang H."/>
            <person name="Chen S."/>
            <person name="He X."/>
            <person name="Wang R."/>
            <person name="Wang Y."/>
            <person name="Chen J."/>
            <person name="Wang L."/>
            <person name="Yu S."/>
            <person name="Wang B."/>
            <person name="Wei J."/>
            <person name="Song S."/>
            <person name="Lu X."/>
            <person name="Gao Z."/>
            <person name="Gu W."/>
            <person name="Deng X."/>
            <person name="Ma D."/>
            <person name="Wang S."/>
            <person name="Liang W."/>
            <person name="Fang L."/>
            <person name="Cai C."/>
            <person name="Zhu X."/>
            <person name="Zhou B."/>
            <person name="Zhang Y."/>
            <person name="Chen Z."/>
            <person name="Xu S."/>
            <person name="Zhu R."/>
            <person name="Wang S."/>
            <person name="Zhang T."/>
            <person name="Zhao G."/>
        </authorList>
    </citation>
    <scope>NUCLEOTIDE SEQUENCE [LARGE SCALE GENOMIC DNA]</scope>
    <source>
        <strain evidence="5">cv. Xinhai21</strain>
        <tissue evidence="4">Leaf</tissue>
    </source>
</reference>